<feature type="region of interest" description="Disordered" evidence="1">
    <location>
        <begin position="75"/>
        <end position="99"/>
    </location>
</feature>
<sequence>MDINETNTPQNYEEETSQEVIGDSFNASTSIQQNEKEQGEDEVEFIEEVTRVVAISSKEQTSTYNQLGLKKPKSITNKHLRVKNSETEESGEERGGGSFTRLQKELNRLHFVNPGEKLHYTEISQGRRLRRRAERTSNEKSRPQHRRPEHDRDGKLIKVDGSTVDLCDCLDPTCKGCFWPCKSCESRLCGSICRVKRKGAVAYIEVPGMKNDIIARNPFLDEFNEN</sequence>
<feature type="region of interest" description="Disordered" evidence="1">
    <location>
        <begin position="122"/>
        <end position="154"/>
    </location>
</feature>
<dbReference type="PANTHER" id="PTHR46536">
    <property type="entry name" value="ARL14 EFFECTOR PROTEIN"/>
    <property type="match status" value="1"/>
</dbReference>
<proteinExistence type="predicted"/>
<dbReference type="Pfam" id="PF14949">
    <property type="entry name" value="ARF7EP_C"/>
    <property type="match status" value="1"/>
</dbReference>
<evidence type="ECO:0000313" key="3">
    <source>
        <dbReference type="Proteomes" id="UP000887540"/>
    </source>
</evidence>
<protein>
    <submittedName>
        <fullName evidence="4">ARF7 effector protein C-terminal domain-containing protein</fullName>
    </submittedName>
</protein>
<keyword evidence="3" id="KW-1185">Reference proteome</keyword>
<evidence type="ECO:0000256" key="1">
    <source>
        <dbReference type="SAM" id="MobiDB-lite"/>
    </source>
</evidence>
<organism evidence="3 4">
    <name type="scientific">Acrobeloides nanus</name>
    <dbReference type="NCBI Taxonomy" id="290746"/>
    <lineage>
        <taxon>Eukaryota</taxon>
        <taxon>Metazoa</taxon>
        <taxon>Ecdysozoa</taxon>
        <taxon>Nematoda</taxon>
        <taxon>Chromadorea</taxon>
        <taxon>Rhabditida</taxon>
        <taxon>Tylenchina</taxon>
        <taxon>Cephalobomorpha</taxon>
        <taxon>Cephaloboidea</taxon>
        <taxon>Cephalobidae</taxon>
        <taxon>Acrobeloides</taxon>
    </lineage>
</organism>
<feature type="compositionally biased region" description="Polar residues" evidence="1">
    <location>
        <begin position="1"/>
        <end position="11"/>
    </location>
</feature>
<evidence type="ECO:0000259" key="2">
    <source>
        <dbReference type="Pfam" id="PF14949"/>
    </source>
</evidence>
<feature type="region of interest" description="Disordered" evidence="1">
    <location>
        <begin position="1"/>
        <end position="20"/>
    </location>
</feature>
<dbReference type="AlphaFoldDB" id="A0A914D3Y4"/>
<dbReference type="Proteomes" id="UP000887540">
    <property type="component" value="Unplaced"/>
</dbReference>
<dbReference type="InterPro" id="IPR029264">
    <property type="entry name" value="ARF7EP_C"/>
</dbReference>
<feature type="compositionally biased region" description="Basic and acidic residues" evidence="1">
    <location>
        <begin position="134"/>
        <end position="154"/>
    </location>
</feature>
<accession>A0A914D3Y4</accession>
<dbReference type="WBParaSite" id="ACRNAN_scaffold1777.g21198.t1">
    <property type="protein sequence ID" value="ACRNAN_scaffold1777.g21198.t1"/>
    <property type="gene ID" value="ACRNAN_scaffold1777.g21198"/>
</dbReference>
<evidence type="ECO:0000313" key="4">
    <source>
        <dbReference type="WBParaSite" id="ACRNAN_scaffold1777.g21198.t1"/>
    </source>
</evidence>
<dbReference type="PANTHER" id="PTHR46536:SF3">
    <property type="entry name" value="ARF7 EFFECTOR PROTEIN C-TERMINAL DOMAIN-CONTAINING PROTEIN"/>
    <property type="match status" value="1"/>
</dbReference>
<reference evidence="4" key="1">
    <citation type="submission" date="2022-11" db="UniProtKB">
        <authorList>
            <consortium name="WormBaseParasite"/>
        </authorList>
    </citation>
    <scope>IDENTIFICATION</scope>
</reference>
<name>A0A914D3Y4_9BILA</name>
<feature type="domain" description="ARF7 effector protein C-terminal" evidence="2">
    <location>
        <begin position="103"/>
        <end position="205"/>
    </location>
</feature>